<dbReference type="EMBL" id="JPIN01000011">
    <property type="protein sequence ID" value="KFZ28242.1"/>
    <property type="molecule type" value="Genomic_DNA"/>
</dbReference>
<protein>
    <recommendedName>
        <fullName evidence="1">SHOCT domain-containing protein</fullName>
    </recommendedName>
</protein>
<dbReference type="STRING" id="1517416.IDAT_10455"/>
<dbReference type="InterPro" id="IPR018649">
    <property type="entry name" value="SHOCT"/>
</dbReference>
<evidence type="ECO:0000313" key="3">
    <source>
        <dbReference type="Proteomes" id="UP000053718"/>
    </source>
</evidence>
<evidence type="ECO:0000259" key="1">
    <source>
        <dbReference type="Pfam" id="PF09851"/>
    </source>
</evidence>
<dbReference type="AlphaFoldDB" id="A0A094IM42"/>
<dbReference type="RefSeq" id="WP_034733377.1">
    <property type="nucleotide sequence ID" value="NZ_JPIN01000011.1"/>
</dbReference>
<reference evidence="2 3" key="1">
    <citation type="submission" date="2014-06" db="EMBL/GenBank/DDBJ databases">
        <title>Draft genome sequence of Idiomarina sp. MCCC 1A10513.</title>
        <authorList>
            <person name="Du J."/>
            <person name="Lai Q."/>
            <person name="Shao Z."/>
        </authorList>
    </citation>
    <scope>NUCLEOTIDE SEQUENCE [LARGE SCALE GENOMIC DNA]</scope>
    <source>
        <strain evidence="2 3">MCCC 1A10513</strain>
    </source>
</reference>
<accession>A0A094IM42</accession>
<proteinExistence type="predicted"/>
<dbReference type="Proteomes" id="UP000053718">
    <property type="component" value="Unassembled WGS sequence"/>
</dbReference>
<comment type="caution">
    <text evidence="2">The sequence shown here is derived from an EMBL/GenBank/DDBJ whole genome shotgun (WGS) entry which is preliminary data.</text>
</comment>
<dbReference type="Pfam" id="PF09851">
    <property type="entry name" value="SHOCT"/>
    <property type="match status" value="1"/>
</dbReference>
<feature type="domain" description="SHOCT" evidence="1">
    <location>
        <begin position="70"/>
        <end position="95"/>
    </location>
</feature>
<sequence length="98" mass="11392">MENFDEYQRLTEARNWRAISALNRVVHDTFGTRKEIEALADLANKWLRYREQSAAVPQNRVTSSDPIELLERLANLKAKGALSDEEFQRAKEKILAKF</sequence>
<organism evidence="2 3">
    <name type="scientific">Pseudidiomarina atlantica</name>
    <dbReference type="NCBI Taxonomy" id="1517416"/>
    <lineage>
        <taxon>Bacteria</taxon>
        <taxon>Pseudomonadati</taxon>
        <taxon>Pseudomonadota</taxon>
        <taxon>Gammaproteobacteria</taxon>
        <taxon>Alteromonadales</taxon>
        <taxon>Idiomarinaceae</taxon>
        <taxon>Pseudidiomarina</taxon>
    </lineage>
</organism>
<keyword evidence="3" id="KW-1185">Reference proteome</keyword>
<name>A0A094IM42_9GAMM</name>
<evidence type="ECO:0000313" key="2">
    <source>
        <dbReference type="EMBL" id="KFZ28242.1"/>
    </source>
</evidence>
<dbReference type="OrthoDB" id="2307739at2"/>
<gene>
    <name evidence="2" type="ORF">IDAT_10455</name>
</gene>